<gene>
    <name evidence="1" type="ORF">JOC47_001212</name>
</gene>
<dbReference type="RefSeq" id="WP_204701149.1">
    <property type="nucleotide sequence ID" value="NZ_JAFBDQ010000005.1"/>
</dbReference>
<accession>A0A938XT33</accession>
<keyword evidence="2" id="KW-1185">Reference proteome</keyword>
<dbReference type="Proteomes" id="UP000774000">
    <property type="component" value="Unassembled WGS sequence"/>
</dbReference>
<name>A0A938XT33_9FIRM</name>
<organism evidence="1 2">
    <name type="scientific">Halanaerobacter jeridensis</name>
    <dbReference type="NCBI Taxonomy" id="706427"/>
    <lineage>
        <taxon>Bacteria</taxon>
        <taxon>Bacillati</taxon>
        <taxon>Bacillota</taxon>
        <taxon>Clostridia</taxon>
        <taxon>Halanaerobiales</taxon>
        <taxon>Halobacteroidaceae</taxon>
        <taxon>Halanaerobacter</taxon>
    </lineage>
</organism>
<sequence>MRTNKQLTIFLVIFFFFIGSSIANVYAAGVKPLVIDIKAQPGDTHEFELTLTPSGKEEKVDFSFYKPVQLLSGGLKYKQDTSKFVAKEWVNLEEKQVTVYPDEKKTVKGAVKVPFSAGGSYTVVIMVEPGKTTTKKNGLQMKVRYAVRINIRVERPGIYPQAEVVDFGLGADKDKKPQVQAKLKNPSKTDYLVAAEATIRDQERRLVERVTLKSPQGNNPKIDKTRMYPSSKVVYLGQVTKRITPGDYELRIFFKYSDHGQIIKAKNIKVKEGQFDLPSAEELGAFTVKPQQLDLNLQPKAYKSKVVRLNSEIGSDVKVTAAVSNVRKDYSNSLVDWLKIRGRKEFKLRARNRGKIILTTIVPEKVKLGSYHGNIILKAFNTETGKFISQRKVPVTAVIGKEHKYQLEVKSLYSQSVKKGDLLSLDLFNAGNIFVAPQAEVIIKNAKDEFVERVRLITVEAGQKILPKTSQRLQGQAKKLTPGKYKAIITFQQQGQELKKQTLNFTVEE</sequence>
<evidence type="ECO:0000313" key="1">
    <source>
        <dbReference type="EMBL" id="MBM7556369.1"/>
    </source>
</evidence>
<reference evidence="1" key="1">
    <citation type="submission" date="2021-01" db="EMBL/GenBank/DDBJ databases">
        <title>Genomic Encyclopedia of Type Strains, Phase IV (KMG-IV): sequencing the most valuable type-strain genomes for metagenomic binning, comparative biology and taxonomic classification.</title>
        <authorList>
            <person name="Goeker M."/>
        </authorList>
    </citation>
    <scope>NUCLEOTIDE SEQUENCE</scope>
    <source>
        <strain evidence="1">DSM 23230</strain>
    </source>
</reference>
<comment type="caution">
    <text evidence="1">The sequence shown here is derived from an EMBL/GenBank/DDBJ whole genome shotgun (WGS) entry which is preliminary data.</text>
</comment>
<proteinExistence type="predicted"/>
<evidence type="ECO:0000313" key="2">
    <source>
        <dbReference type="Proteomes" id="UP000774000"/>
    </source>
</evidence>
<protein>
    <submittedName>
        <fullName evidence="1">Uncharacterized protein</fullName>
    </submittedName>
</protein>
<dbReference type="AlphaFoldDB" id="A0A938XT33"/>
<dbReference type="EMBL" id="JAFBDQ010000005">
    <property type="protein sequence ID" value="MBM7556369.1"/>
    <property type="molecule type" value="Genomic_DNA"/>
</dbReference>